<protein>
    <submittedName>
        <fullName evidence="2">Glycosyltransferase family A protein</fullName>
        <ecNumber evidence="2">2.4.-.-</ecNumber>
    </submittedName>
</protein>
<reference evidence="2" key="1">
    <citation type="submission" date="2023-07" db="EMBL/GenBank/DDBJ databases">
        <title>Genome content predicts the carbon catabolic preferences of heterotrophic bacteria.</title>
        <authorList>
            <person name="Gralka M."/>
        </authorList>
    </citation>
    <scope>NUCLEOTIDE SEQUENCE</scope>
    <source>
        <strain evidence="2">I2M16</strain>
    </source>
</reference>
<organism evidence="2 3">
    <name type="scientific">Neptunomonas phycophila</name>
    <dbReference type="NCBI Taxonomy" id="1572645"/>
    <lineage>
        <taxon>Bacteria</taxon>
        <taxon>Pseudomonadati</taxon>
        <taxon>Pseudomonadota</taxon>
        <taxon>Gammaproteobacteria</taxon>
        <taxon>Oceanospirillales</taxon>
        <taxon>Oceanospirillaceae</taxon>
        <taxon>Neptunomonas</taxon>
    </lineage>
</organism>
<evidence type="ECO:0000313" key="2">
    <source>
        <dbReference type="EMBL" id="MDO6453738.1"/>
    </source>
</evidence>
<feature type="domain" description="Glycosyltransferase 2-like" evidence="1">
    <location>
        <begin position="6"/>
        <end position="125"/>
    </location>
</feature>
<keyword evidence="2" id="KW-0328">Glycosyltransferase</keyword>
<evidence type="ECO:0000259" key="1">
    <source>
        <dbReference type="Pfam" id="PF00535"/>
    </source>
</evidence>
<dbReference type="Proteomes" id="UP001169862">
    <property type="component" value="Unassembled WGS sequence"/>
</dbReference>
<dbReference type="EMBL" id="JAUOPG010000005">
    <property type="protein sequence ID" value="MDO6453738.1"/>
    <property type="molecule type" value="Genomic_DNA"/>
</dbReference>
<evidence type="ECO:0000313" key="3">
    <source>
        <dbReference type="Proteomes" id="UP001169862"/>
    </source>
</evidence>
<dbReference type="AlphaFoldDB" id="A0AAW7XK39"/>
<dbReference type="EC" id="2.4.-.-" evidence="2"/>
<proteinExistence type="predicted"/>
<dbReference type="PANTHER" id="PTHR43685:SF11">
    <property type="entry name" value="GLYCOSYLTRANSFERASE TAGX-RELATED"/>
    <property type="match status" value="1"/>
</dbReference>
<comment type="caution">
    <text evidence="2">The sequence shown here is derived from an EMBL/GenBank/DDBJ whole genome shotgun (WGS) entry which is preliminary data.</text>
</comment>
<keyword evidence="2" id="KW-0808">Transferase</keyword>
<dbReference type="SUPFAM" id="SSF53448">
    <property type="entry name" value="Nucleotide-diphospho-sugar transferases"/>
    <property type="match status" value="1"/>
</dbReference>
<dbReference type="PANTHER" id="PTHR43685">
    <property type="entry name" value="GLYCOSYLTRANSFERASE"/>
    <property type="match status" value="1"/>
</dbReference>
<dbReference type="Pfam" id="PF00535">
    <property type="entry name" value="Glycos_transf_2"/>
    <property type="match status" value="1"/>
</dbReference>
<dbReference type="CDD" id="cd00761">
    <property type="entry name" value="Glyco_tranf_GTA_type"/>
    <property type="match status" value="1"/>
</dbReference>
<dbReference type="GO" id="GO:0016757">
    <property type="term" value="F:glycosyltransferase activity"/>
    <property type="evidence" value="ECO:0007669"/>
    <property type="project" value="UniProtKB-KW"/>
</dbReference>
<dbReference type="RefSeq" id="WP_303550055.1">
    <property type="nucleotide sequence ID" value="NZ_JAUOPG010000005.1"/>
</dbReference>
<dbReference type="InterPro" id="IPR050834">
    <property type="entry name" value="Glycosyltransf_2"/>
</dbReference>
<dbReference type="InterPro" id="IPR001173">
    <property type="entry name" value="Glyco_trans_2-like"/>
</dbReference>
<sequence length="303" mass="33659">MHIVNICICTYMREQMLSDCLQSLVAVNVPDEVTVTVSVIDNDASGSSEGCVSRAAEVLPFTVRYMQEAKRGIPCARNRAIEESIQHGADFIVFIDDDEIVTADWLVNLYNYNVQKGGRAVVHGKVSQRLPDNLPASIQGLYKGGKRFSGEALSACATDNVLIPIHLVTELELRFDESNPLAGGTDTIFFTQATSKGVEIFQCNEALVYETIPKQRATLKWLAKRKYRAGITDAWRKSQRGRSKTSIVMSASFHVVSSALKMLMMALLMRGLARNQSFLKMCRYAGVFMGVFGARVDSYRHIN</sequence>
<dbReference type="InterPro" id="IPR029044">
    <property type="entry name" value="Nucleotide-diphossugar_trans"/>
</dbReference>
<name>A0AAW7XK39_9GAMM</name>
<dbReference type="Gene3D" id="3.90.550.10">
    <property type="entry name" value="Spore Coat Polysaccharide Biosynthesis Protein SpsA, Chain A"/>
    <property type="match status" value="1"/>
</dbReference>
<accession>A0AAW7XK39</accession>
<gene>
    <name evidence="2" type="ORF">Q4490_09175</name>
</gene>